<accession>A0A9D1ULY9</accession>
<reference evidence="2" key="1">
    <citation type="journal article" date="2021" name="PeerJ">
        <title>Extensive microbial diversity within the chicken gut microbiome revealed by metagenomics and culture.</title>
        <authorList>
            <person name="Gilroy R."/>
            <person name="Ravi A."/>
            <person name="Getino M."/>
            <person name="Pursley I."/>
            <person name="Horton D.L."/>
            <person name="Alikhan N.F."/>
            <person name="Baker D."/>
            <person name="Gharbi K."/>
            <person name="Hall N."/>
            <person name="Watson M."/>
            <person name="Adriaenssens E.M."/>
            <person name="Foster-Nyarko E."/>
            <person name="Jarju S."/>
            <person name="Secka A."/>
            <person name="Antonio M."/>
            <person name="Oren A."/>
            <person name="Chaudhuri R.R."/>
            <person name="La Ragione R."/>
            <person name="Hildebrand F."/>
            <person name="Pallen M.J."/>
        </authorList>
    </citation>
    <scope>NUCLEOTIDE SEQUENCE</scope>
    <source>
        <strain evidence="2">CHK32-1732</strain>
    </source>
</reference>
<comment type="caution">
    <text evidence="2">The sequence shown here is derived from an EMBL/GenBank/DDBJ whole genome shotgun (WGS) entry which is preliminary data.</text>
</comment>
<dbReference type="EMBL" id="DXGC01000124">
    <property type="protein sequence ID" value="HIW92834.1"/>
    <property type="molecule type" value="Genomic_DNA"/>
</dbReference>
<keyword evidence="1" id="KW-0812">Transmembrane</keyword>
<proteinExistence type="predicted"/>
<evidence type="ECO:0000313" key="3">
    <source>
        <dbReference type="Proteomes" id="UP000824190"/>
    </source>
</evidence>
<dbReference type="AlphaFoldDB" id="A0A9D1ULY9"/>
<dbReference type="Proteomes" id="UP000824190">
    <property type="component" value="Unassembled WGS sequence"/>
</dbReference>
<feature type="transmembrane region" description="Helical" evidence="1">
    <location>
        <begin position="18"/>
        <end position="35"/>
    </location>
</feature>
<protein>
    <submittedName>
        <fullName evidence="2">Uncharacterized protein</fullName>
    </submittedName>
</protein>
<keyword evidence="1" id="KW-1133">Transmembrane helix</keyword>
<organism evidence="2 3">
    <name type="scientific">Candidatus Corynebacterium avicola</name>
    <dbReference type="NCBI Taxonomy" id="2838527"/>
    <lineage>
        <taxon>Bacteria</taxon>
        <taxon>Bacillati</taxon>
        <taxon>Actinomycetota</taxon>
        <taxon>Actinomycetes</taxon>
        <taxon>Mycobacteriales</taxon>
        <taxon>Corynebacteriaceae</taxon>
        <taxon>Corynebacterium</taxon>
    </lineage>
</organism>
<feature type="transmembrane region" description="Helical" evidence="1">
    <location>
        <begin position="41"/>
        <end position="60"/>
    </location>
</feature>
<gene>
    <name evidence="2" type="ORF">H9870_14365</name>
</gene>
<sequence length="153" mass="16796">MSDVLTWTARQSIKGKPLLFHVAGAVLLLLVNLLFSPSFVLIGATILVVAIALSETSWWLSVGPYGFHYRFLYGFPRRTVPCSEITSVKVVKVNTWNWGGWGRHSNMDGTGLVTGRGPGIRITRTNGKIIEASCRDEDEAATAVAVLETHLNR</sequence>
<evidence type="ECO:0000256" key="1">
    <source>
        <dbReference type="SAM" id="Phobius"/>
    </source>
</evidence>
<reference evidence="2" key="2">
    <citation type="submission" date="2021-04" db="EMBL/GenBank/DDBJ databases">
        <authorList>
            <person name="Gilroy R."/>
        </authorList>
    </citation>
    <scope>NUCLEOTIDE SEQUENCE</scope>
    <source>
        <strain evidence="2">CHK32-1732</strain>
    </source>
</reference>
<keyword evidence="1" id="KW-0472">Membrane</keyword>
<evidence type="ECO:0000313" key="2">
    <source>
        <dbReference type="EMBL" id="HIW92834.1"/>
    </source>
</evidence>
<name>A0A9D1ULY9_9CORY</name>